<evidence type="ECO:0000256" key="2">
    <source>
        <dbReference type="ARBA" id="ARBA00022597"/>
    </source>
</evidence>
<keyword evidence="4" id="KW-0598">Phosphotransferase system</keyword>
<organism evidence="8 9">
    <name type="scientific">Aerococcus urinaeequi</name>
    <dbReference type="NCBI Taxonomy" id="51665"/>
    <lineage>
        <taxon>Bacteria</taxon>
        <taxon>Bacillati</taxon>
        <taxon>Bacillota</taxon>
        <taxon>Bacilli</taxon>
        <taxon>Lactobacillales</taxon>
        <taxon>Aerococcaceae</taxon>
        <taxon>Aerococcus</taxon>
    </lineage>
</organism>
<comment type="cofactor">
    <cofactor evidence="6">
        <name>Mg(2+)</name>
        <dbReference type="ChEBI" id="CHEBI:18420"/>
    </cofactor>
    <text evidence="6">Binds 1 Mg(2+) ion per trimer.</text>
</comment>
<evidence type="ECO:0000256" key="1">
    <source>
        <dbReference type="ARBA" id="ARBA00022448"/>
    </source>
</evidence>
<reference evidence="8" key="1">
    <citation type="submission" date="2022-12" db="EMBL/GenBank/DDBJ databases">
        <title>Whole genome sequence analysis of a duck derived balloon bacteium Aerococcus urinaeequi henan2020.</title>
        <authorList>
            <person name="Zhang H."/>
            <person name="Qiao H.X."/>
            <person name="Bian C.Z."/>
            <person name="Shu J.C."/>
        </authorList>
    </citation>
    <scope>NUCLEOTIDE SEQUENCE</scope>
    <source>
        <strain evidence="8">2020-HN-1</strain>
    </source>
</reference>
<dbReference type="GO" id="GO:0046872">
    <property type="term" value="F:metal ion binding"/>
    <property type="evidence" value="ECO:0007669"/>
    <property type="project" value="UniProtKB-KW"/>
</dbReference>
<keyword evidence="6" id="KW-0479">Metal-binding</keyword>
<evidence type="ECO:0000256" key="7">
    <source>
        <dbReference type="PROSITE-ProRule" id="PRU00418"/>
    </source>
</evidence>
<dbReference type="AlphaFoldDB" id="A0AA47J1N0"/>
<keyword evidence="6" id="KW-0460">Magnesium</keyword>
<dbReference type="InterPro" id="IPR036542">
    <property type="entry name" value="PTS_IIA_lac/cel_sf"/>
</dbReference>
<feature type="binding site" evidence="6">
    <location>
        <position position="79"/>
    </location>
    <ligand>
        <name>Mg(2+)</name>
        <dbReference type="ChEBI" id="CHEBI:18420"/>
        <note>ligand shared between all trimeric partners</note>
    </ligand>
</feature>
<feature type="modified residue" description="Phosphohistidine; by HPr" evidence="7">
    <location>
        <position position="76"/>
    </location>
</feature>
<dbReference type="GO" id="GO:0009401">
    <property type="term" value="P:phosphoenolpyruvate-dependent sugar phosphotransferase system"/>
    <property type="evidence" value="ECO:0007669"/>
    <property type="project" value="UniProtKB-KW"/>
</dbReference>
<keyword evidence="1" id="KW-0813">Transport</keyword>
<dbReference type="EMBL" id="CP114063">
    <property type="protein sequence ID" value="WAT24667.1"/>
    <property type="molecule type" value="Genomic_DNA"/>
</dbReference>
<feature type="active site" description="Tele-phosphohistidine intermediate" evidence="5">
    <location>
        <position position="76"/>
    </location>
</feature>
<dbReference type="Proteomes" id="UP001164714">
    <property type="component" value="Chromosome"/>
</dbReference>
<evidence type="ECO:0000256" key="4">
    <source>
        <dbReference type="ARBA" id="ARBA00022683"/>
    </source>
</evidence>
<dbReference type="PANTHER" id="PTHR34382">
    <property type="entry name" value="PTS SYSTEM N,N'-DIACETYLCHITOBIOSE-SPECIFIC EIIA COMPONENT"/>
    <property type="match status" value="1"/>
</dbReference>
<dbReference type="Gene3D" id="1.20.58.80">
    <property type="entry name" value="Phosphotransferase system, lactose/cellobiose-type IIA subunit"/>
    <property type="match status" value="1"/>
</dbReference>
<accession>A0AA47J1N0</accession>
<name>A0AA47J1N0_9LACT</name>
<evidence type="ECO:0000256" key="5">
    <source>
        <dbReference type="PIRSR" id="PIRSR000699-1"/>
    </source>
</evidence>
<protein>
    <submittedName>
        <fullName evidence="8">PTS lactose/cellobiose transporter subunit IIA</fullName>
    </submittedName>
</protein>
<evidence type="ECO:0000313" key="9">
    <source>
        <dbReference type="Proteomes" id="UP001164714"/>
    </source>
</evidence>
<keyword evidence="2" id="KW-0762">Sugar transport</keyword>
<dbReference type="SUPFAM" id="SSF46973">
    <property type="entry name" value="Enzyme IIa from lactose specific PTS, IIa-lac"/>
    <property type="match status" value="1"/>
</dbReference>
<gene>
    <name evidence="8" type="ORF">OZ415_00725</name>
</gene>
<proteinExistence type="predicted"/>
<dbReference type="InterPro" id="IPR003188">
    <property type="entry name" value="PTS_IIA_lac/cel"/>
</dbReference>
<sequence length="109" mass="12501">MEELEMVSFKVISASGAAKSLFMEAMQHARKRDFEKSEYCIKEGEKHRQQGHETHFELIQEEANGKSISITLLLAHAEDQLMAAETIKIMAEEIMENYKAISRLEKKIS</sequence>
<dbReference type="GO" id="GO:0016740">
    <property type="term" value="F:transferase activity"/>
    <property type="evidence" value="ECO:0007669"/>
    <property type="project" value="UniProtKB-KW"/>
</dbReference>
<dbReference type="PROSITE" id="PS51095">
    <property type="entry name" value="PTS_EIIA_TYPE_3"/>
    <property type="match status" value="1"/>
</dbReference>
<dbReference type="RefSeq" id="WP_269105070.1">
    <property type="nucleotide sequence ID" value="NZ_CP114063.1"/>
</dbReference>
<dbReference type="Pfam" id="PF02255">
    <property type="entry name" value="PTS_IIA"/>
    <property type="match status" value="1"/>
</dbReference>
<evidence type="ECO:0000256" key="3">
    <source>
        <dbReference type="ARBA" id="ARBA00022679"/>
    </source>
</evidence>
<dbReference type="PIRSF" id="PIRSF000699">
    <property type="entry name" value="PTS_IILac_III"/>
    <property type="match status" value="1"/>
</dbReference>
<keyword evidence="3" id="KW-0808">Transferase</keyword>
<dbReference type="PANTHER" id="PTHR34382:SF7">
    <property type="entry name" value="PTS SYSTEM N,N'-DIACETYLCHITOBIOSE-SPECIFIC EIIA COMPONENT"/>
    <property type="match status" value="1"/>
</dbReference>
<evidence type="ECO:0000256" key="6">
    <source>
        <dbReference type="PIRSR" id="PIRSR000699-2"/>
    </source>
</evidence>
<evidence type="ECO:0000313" key="8">
    <source>
        <dbReference type="EMBL" id="WAT24667.1"/>
    </source>
</evidence>